<evidence type="ECO:0000313" key="3">
    <source>
        <dbReference type="Proteomes" id="UP000054563"/>
    </source>
</evidence>
<feature type="region of interest" description="Disordered" evidence="1">
    <location>
        <begin position="1"/>
        <end position="122"/>
    </location>
</feature>
<reference evidence="3" key="1">
    <citation type="journal article" date="2010" name="Genome Res.">
        <title>Population genomic sequencing of Coccidioides fungi reveals recent hybridization and transposon control.</title>
        <authorList>
            <person name="Neafsey D.E."/>
            <person name="Barker B.M."/>
            <person name="Sharpton T.J."/>
            <person name="Stajich J.E."/>
            <person name="Park D.J."/>
            <person name="Whiston E."/>
            <person name="Hung C.-Y."/>
            <person name="McMahan C."/>
            <person name="White J."/>
            <person name="Sykes S."/>
            <person name="Heiman D."/>
            <person name="Young S."/>
            <person name="Zeng Q."/>
            <person name="Abouelleil A."/>
            <person name="Aftuck L."/>
            <person name="Bessette D."/>
            <person name="Brown A."/>
            <person name="FitzGerald M."/>
            <person name="Lui A."/>
            <person name="Macdonald J.P."/>
            <person name="Priest M."/>
            <person name="Orbach M.J."/>
            <person name="Galgiani J.N."/>
            <person name="Kirkland T.N."/>
            <person name="Cole G.T."/>
            <person name="Birren B.W."/>
            <person name="Henn M.R."/>
            <person name="Taylor J.W."/>
            <person name="Rounsley S.D."/>
        </authorList>
    </citation>
    <scope>NUCLEOTIDE SEQUENCE [LARGE SCALE GENOMIC DNA]</scope>
    <source>
        <strain evidence="3">H538.4</strain>
    </source>
</reference>
<feature type="compositionally biased region" description="Basic and acidic residues" evidence="1">
    <location>
        <begin position="25"/>
        <end position="40"/>
    </location>
</feature>
<sequence>MPVATRSSSRPLASSIIPNSPAKRWRAEPHLPSEHPRGPAEEDLDDIDGTTLHQPPPESSISSGSDSDPDSDSDNPISSVTPINKQSAGFSRTKNPHSNPSPTVRKGPLSLPVKSPRGKGVKISHVEVPASPLDNPDIRGQTRYCFSGANTALHIPGLRDTSPILLSKSKSKKAGEIATWAIKGILGIDILSMSPEL</sequence>
<feature type="compositionally biased region" description="Polar residues" evidence="1">
    <location>
        <begin position="1"/>
        <end position="18"/>
    </location>
</feature>
<dbReference type="AlphaFoldDB" id="A0A0J8RHP4"/>
<organism evidence="2 3">
    <name type="scientific">Coccidioides immitis H538.4</name>
    <dbReference type="NCBI Taxonomy" id="396776"/>
    <lineage>
        <taxon>Eukaryota</taxon>
        <taxon>Fungi</taxon>
        <taxon>Dikarya</taxon>
        <taxon>Ascomycota</taxon>
        <taxon>Pezizomycotina</taxon>
        <taxon>Eurotiomycetes</taxon>
        <taxon>Eurotiomycetidae</taxon>
        <taxon>Onygenales</taxon>
        <taxon>Onygenaceae</taxon>
        <taxon>Coccidioides</taxon>
    </lineage>
</organism>
<gene>
    <name evidence="2" type="ORF">CIHG_02192</name>
</gene>
<dbReference type="STRING" id="396776.A0A0J8RHP4"/>
<evidence type="ECO:0000313" key="2">
    <source>
        <dbReference type="EMBL" id="KMU84407.1"/>
    </source>
</evidence>
<proteinExistence type="predicted"/>
<dbReference type="EMBL" id="DS016985">
    <property type="protein sequence ID" value="KMU84407.1"/>
    <property type="molecule type" value="Genomic_DNA"/>
</dbReference>
<name>A0A0J8RHP4_COCIT</name>
<feature type="compositionally biased region" description="Polar residues" evidence="1">
    <location>
        <begin position="80"/>
        <end position="102"/>
    </location>
</feature>
<protein>
    <submittedName>
        <fullName evidence="2">Uncharacterized protein</fullName>
    </submittedName>
</protein>
<accession>A0A0J8RHP4</accession>
<dbReference type="VEuPathDB" id="FungiDB:CIHG_02192"/>
<evidence type="ECO:0000256" key="1">
    <source>
        <dbReference type="SAM" id="MobiDB-lite"/>
    </source>
</evidence>
<dbReference type="Proteomes" id="UP000054563">
    <property type="component" value="Unassembled WGS sequence"/>
</dbReference>